<keyword evidence="3" id="KW-0614">Plasmid</keyword>
<feature type="domain" description="HTH cro/C1-type" evidence="2">
    <location>
        <begin position="16"/>
        <end position="69"/>
    </location>
</feature>
<proteinExistence type="predicted"/>
<feature type="region of interest" description="Disordered" evidence="1">
    <location>
        <begin position="456"/>
        <end position="475"/>
    </location>
</feature>
<reference evidence="4" key="1">
    <citation type="journal article" date="2013" name="Proc. Natl. Acad. Sci. U.S.A.">
        <title>Improving the coverage of the cyanobacterial phylum using diversity-driven genome sequencing.</title>
        <authorList>
            <person name="Shih P.M."/>
            <person name="Wu D."/>
            <person name="Latifi A."/>
            <person name="Axen S.D."/>
            <person name="Fewer D.P."/>
            <person name="Talla E."/>
            <person name="Calteau A."/>
            <person name="Cai F."/>
            <person name="Tandeau de Marsac N."/>
            <person name="Rippka R."/>
            <person name="Herdman M."/>
            <person name="Sivonen K."/>
            <person name="Coursin T."/>
            <person name="Laurent T."/>
            <person name="Goodwin L."/>
            <person name="Nolan M."/>
            <person name="Davenport K.W."/>
            <person name="Han C.S."/>
            <person name="Rubin E.M."/>
            <person name="Eisen J.A."/>
            <person name="Woyke T."/>
            <person name="Gugger M."/>
            <person name="Kerfeld C.A."/>
        </authorList>
    </citation>
    <scope>NUCLEOTIDE SEQUENCE [LARGE SCALE GENOMIC DNA]</scope>
    <source>
        <strain evidence="4">ATCC 27899 / PCC 7122</strain>
    </source>
</reference>
<dbReference type="SUPFAM" id="SSF141571">
    <property type="entry name" value="Pentapeptide repeat-like"/>
    <property type="match status" value="2"/>
</dbReference>
<dbReference type="InterPro" id="IPR010982">
    <property type="entry name" value="Lambda_DNA-bd_dom_sf"/>
</dbReference>
<evidence type="ECO:0000313" key="4">
    <source>
        <dbReference type="Proteomes" id="UP000010474"/>
    </source>
</evidence>
<geneLocation type="plasmid" evidence="3 4">
    <name>pANACY.03</name>
</geneLocation>
<organism evidence="3 4">
    <name type="scientific">Anabaena cylindrica (strain ATCC 27899 / PCC 7122)</name>
    <dbReference type="NCBI Taxonomy" id="272123"/>
    <lineage>
        <taxon>Bacteria</taxon>
        <taxon>Bacillati</taxon>
        <taxon>Cyanobacteriota</taxon>
        <taxon>Cyanophyceae</taxon>
        <taxon>Nostocales</taxon>
        <taxon>Nostocaceae</taxon>
        <taxon>Anabaena</taxon>
    </lineage>
</organism>
<dbReference type="RefSeq" id="WP_015217750.1">
    <property type="nucleotide sequence ID" value="NC_019773.1"/>
</dbReference>
<dbReference type="EMBL" id="CP003662">
    <property type="protein sequence ID" value="AFZ61281.1"/>
    <property type="molecule type" value="Genomic_DNA"/>
</dbReference>
<dbReference type="InterPro" id="IPR051082">
    <property type="entry name" value="Pentapeptide-BTB/POZ_domain"/>
</dbReference>
<dbReference type="Pfam" id="PF00805">
    <property type="entry name" value="Pentapeptide"/>
    <property type="match status" value="4"/>
</dbReference>
<evidence type="ECO:0000256" key="1">
    <source>
        <dbReference type="SAM" id="MobiDB-lite"/>
    </source>
</evidence>
<sequence>MGKRSFRASAAGVEKLNQAFEKYGKTQDYLAGVGGCTRQTVNKFLTGKPISKELFTSLCNELELDWQDITELEFDHQDENSRTIVTSMNRATGIYTSRTGAVTTVEELNNVKTYITSDTINGQFSITMPGDINSLLNNSEKQNNLLKALIMLSGDKNATISKIEKGSIKITFNVSPDGIKKLDEEPDKIILVARIISRAKGEELDLSDTDLSGVDLSGVDLSGINFSCADLSNANLQDANLANADLDCADLSGANLERANLRGTSLNDTIIDNKWLTVWRIVNQSSVDRNLSGANLERANLTFANLNGANLRSANLNGANLSGADLSGANLIVADLSGATLWSANLNGANLTFANLSGADLTFANLNAANLNAANLIGATLWGANLNAANLIGADLSGATLWSANLSGATLWSANLSGADLRSADLRSADLTSTKVENAQFKETSGITEDAKRELKQRGAIFEDSPGDRSKIPTR</sequence>
<dbReference type="InterPro" id="IPR001387">
    <property type="entry name" value="Cro/C1-type_HTH"/>
</dbReference>
<dbReference type="AlphaFoldDB" id="K9ZQ39"/>
<dbReference type="Gene3D" id="2.160.20.80">
    <property type="entry name" value="E3 ubiquitin-protein ligase SopA"/>
    <property type="match status" value="3"/>
</dbReference>
<protein>
    <submittedName>
        <fullName evidence="3">Transcriptional regulator, XRE family</fullName>
    </submittedName>
</protein>
<keyword evidence="4" id="KW-1185">Reference proteome</keyword>
<dbReference type="GO" id="GO:0003677">
    <property type="term" value="F:DNA binding"/>
    <property type="evidence" value="ECO:0007669"/>
    <property type="project" value="InterPro"/>
</dbReference>
<dbReference type="OrthoDB" id="448481at2"/>
<dbReference type="InterPro" id="IPR001646">
    <property type="entry name" value="5peptide_repeat"/>
</dbReference>
<dbReference type="Proteomes" id="UP000010474">
    <property type="component" value="Plasmid pANACY.03"/>
</dbReference>
<dbReference type="PROSITE" id="PS50943">
    <property type="entry name" value="HTH_CROC1"/>
    <property type="match status" value="1"/>
</dbReference>
<evidence type="ECO:0000259" key="2">
    <source>
        <dbReference type="PROSITE" id="PS50943"/>
    </source>
</evidence>
<dbReference type="KEGG" id="acy:Anacy_6003"/>
<dbReference type="SUPFAM" id="SSF47413">
    <property type="entry name" value="lambda repressor-like DNA-binding domains"/>
    <property type="match status" value="1"/>
</dbReference>
<dbReference type="PANTHER" id="PTHR14136">
    <property type="entry name" value="BTB_POZ DOMAIN-CONTAINING PROTEIN KCTD9"/>
    <property type="match status" value="1"/>
</dbReference>
<evidence type="ECO:0000313" key="3">
    <source>
        <dbReference type="EMBL" id="AFZ61281.1"/>
    </source>
</evidence>
<dbReference type="PATRIC" id="fig|272123.3.peg.6519"/>
<name>K9ZQ39_ANACC</name>
<accession>K9ZQ39</accession>
<dbReference type="PANTHER" id="PTHR14136:SF17">
    <property type="entry name" value="BTB_POZ DOMAIN-CONTAINING PROTEIN KCTD9"/>
    <property type="match status" value="1"/>
</dbReference>
<dbReference type="HOGENOM" id="CLU_628080_0_0_3"/>
<gene>
    <name evidence="3" type="ordered locus">Anacy_6003</name>
</gene>
<feature type="compositionally biased region" description="Basic and acidic residues" evidence="1">
    <location>
        <begin position="466"/>
        <end position="475"/>
    </location>
</feature>